<feature type="domain" description="Solute-binding protein family 5" evidence="1">
    <location>
        <begin position="98"/>
        <end position="475"/>
    </location>
</feature>
<dbReference type="InterPro" id="IPR030678">
    <property type="entry name" value="Peptide/Ni-bd"/>
</dbReference>
<dbReference type="RefSeq" id="WP_092520028.1">
    <property type="nucleotide sequence ID" value="NZ_CAWRAH010000062.1"/>
</dbReference>
<evidence type="ECO:0000313" key="2">
    <source>
        <dbReference type="EMBL" id="SFN92948.1"/>
    </source>
</evidence>
<dbReference type="InterPro" id="IPR000914">
    <property type="entry name" value="SBP_5_dom"/>
</dbReference>
<dbReference type="Pfam" id="PF00496">
    <property type="entry name" value="SBP_bac_5"/>
    <property type="match status" value="1"/>
</dbReference>
<sequence length="572" mass="65163">MRYLIYWIILLISILTLVVKNAIPETIAESIPEPETNNTSESLSHIPTALQQSGFIYCVNGNLNTFNPQMAISGLAVDTLAVQIYNRLLGVDPLSYDLVPELATDWEVLDNGTTYRFYLRHNVAFQSTNWFIPTRAMNADDVIFSFRRLFDKTHDYHKVNSGHYPYFDSLQFANSVKDIRKIDEYTVEFHLNTPNASFLWYLATHHAPILSQEYAQKLQQMHQQKQLDWKPVGTGPFMMKDYRMGQFIRLVRHDKYWKGKPHMEQVVIDIGTGSTGRISKLLTGECDVLAYPDTNQLNIVNNDPNLSQTSQPGMNVAYLAFNTSKPPLNKLEVRQAIAYAINNQRLMQSIYNKMAKTATSILPDISWAYDQSIEVTEYDPVKSHKMLSELELSGLELTLWVPTASKAYNPRPLKMAELIQADLARVGIKISIHPVEDSFQENLQRNKDYDMVLTGWSADSNDPDSFFRPLLSCAAIASNTNLSRWCNSAFDNALRQALLNQQVASRKDDYFFAQKILAQQLPLLPLAYSMHLQSFRNNLKGLVFNPFGVGTFDKVYRAQEAAVPNENKKGSK</sequence>
<dbReference type="PANTHER" id="PTHR30290">
    <property type="entry name" value="PERIPLASMIC BINDING COMPONENT OF ABC TRANSPORTER"/>
    <property type="match status" value="1"/>
</dbReference>
<dbReference type="PANTHER" id="PTHR30290:SF28">
    <property type="entry name" value="ABC TRANSPORTER PERIPLASMIC-BINDING PROTEIN SAPA-RELATED"/>
    <property type="match status" value="1"/>
</dbReference>
<dbReference type="STRING" id="53341.SAMN05421579_13314"/>
<keyword evidence="3" id="KW-1185">Reference proteome</keyword>
<dbReference type="EMBL" id="FOVO01000033">
    <property type="protein sequence ID" value="SFN92948.1"/>
    <property type="molecule type" value="Genomic_DNA"/>
</dbReference>
<evidence type="ECO:0000259" key="1">
    <source>
        <dbReference type="Pfam" id="PF00496"/>
    </source>
</evidence>
<name>A0A1I5D130_9GAMM</name>
<dbReference type="Gene3D" id="3.90.76.10">
    <property type="entry name" value="Dipeptide-binding Protein, Domain 1"/>
    <property type="match status" value="1"/>
</dbReference>
<accession>A0A1I5D130</accession>
<dbReference type="Proteomes" id="UP000199011">
    <property type="component" value="Unassembled WGS sequence"/>
</dbReference>
<dbReference type="OrthoDB" id="9801912at2"/>
<dbReference type="Gene3D" id="3.10.105.10">
    <property type="entry name" value="Dipeptide-binding Protein, Domain 3"/>
    <property type="match status" value="1"/>
</dbReference>
<proteinExistence type="predicted"/>
<dbReference type="GO" id="GO:1904680">
    <property type="term" value="F:peptide transmembrane transporter activity"/>
    <property type="evidence" value="ECO:0007669"/>
    <property type="project" value="TreeGrafter"/>
</dbReference>
<dbReference type="GO" id="GO:0043190">
    <property type="term" value="C:ATP-binding cassette (ABC) transporter complex"/>
    <property type="evidence" value="ECO:0007669"/>
    <property type="project" value="InterPro"/>
</dbReference>
<dbReference type="GO" id="GO:0030288">
    <property type="term" value="C:outer membrane-bounded periplasmic space"/>
    <property type="evidence" value="ECO:0007669"/>
    <property type="project" value="UniProtKB-ARBA"/>
</dbReference>
<gene>
    <name evidence="2" type="ORF">SAMN05421579_13314</name>
</gene>
<dbReference type="AlphaFoldDB" id="A0A1I5D130"/>
<organism evidence="2 3">
    <name type="scientific">Xenorhabdus japonica</name>
    <dbReference type="NCBI Taxonomy" id="53341"/>
    <lineage>
        <taxon>Bacteria</taxon>
        <taxon>Pseudomonadati</taxon>
        <taxon>Pseudomonadota</taxon>
        <taxon>Gammaproteobacteria</taxon>
        <taxon>Enterobacterales</taxon>
        <taxon>Morganellaceae</taxon>
        <taxon>Xenorhabdus</taxon>
    </lineage>
</organism>
<dbReference type="CDD" id="cd08493">
    <property type="entry name" value="PBP2_DppA_like"/>
    <property type="match status" value="1"/>
</dbReference>
<evidence type="ECO:0000313" key="3">
    <source>
        <dbReference type="Proteomes" id="UP000199011"/>
    </source>
</evidence>
<dbReference type="PIRSF" id="PIRSF002741">
    <property type="entry name" value="MppA"/>
    <property type="match status" value="1"/>
</dbReference>
<reference evidence="3" key="1">
    <citation type="submission" date="2016-10" db="EMBL/GenBank/DDBJ databases">
        <authorList>
            <person name="Varghese N."/>
            <person name="Submissions S."/>
        </authorList>
    </citation>
    <scope>NUCLEOTIDE SEQUENCE [LARGE SCALE GENOMIC DNA]</scope>
    <source>
        <strain evidence="3">DSM 16522</strain>
    </source>
</reference>
<dbReference type="GO" id="GO:0015833">
    <property type="term" value="P:peptide transport"/>
    <property type="evidence" value="ECO:0007669"/>
    <property type="project" value="TreeGrafter"/>
</dbReference>
<dbReference type="NCBIfam" id="NF011689">
    <property type="entry name" value="PRK15109.1"/>
    <property type="match status" value="1"/>
</dbReference>
<dbReference type="InterPro" id="IPR039424">
    <property type="entry name" value="SBP_5"/>
</dbReference>
<dbReference type="Gene3D" id="3.40.190.10">
    <property type="entry name" value="Periplasmic binding protein-like II"/>
    <property type="match status" value="1"/>
</dbReference>
<dbReference type="SUPFAM" id="SSF53850">
    <property type="entry name" value="Periplasmic binding protein-like II"/>
    <property type="match status" value="1"/>
</dbReference>
<protein>
    <submittedName>
        <fullName evidence="2">Cationic peptide transport system substrate-binding protein</fullName>
    </submittedName>
</protein>